<dbReference type="HOGENOM" id="CLU_054856_2_1_9"/>
<dbReference type="NCBIfam" id="NF004076">
    <property type="entry name" value="PRK05581.1-4"/>
    <property type="match status" value="1"/>
</dbReference>
<dbReference type="PROSITE" id="PS01085">
    <property type="entry name" value="RIBUL_P_3_EPIMER_1"/>
    <property type="match status" value="1"/>
</dbReference>
<comment type="cofactor">
    <cofactor evidence="5">
        <name>Fe(2+)</name>
        <dbReference type="ChEBI" id="CHEBI:29033"/>
    </cofactor>
</comment>
<dbReference type="PIRSF" id="PIRSF001461">
    <property type="entry name" value="RPE"/>
    <property type="match status" value="1"/>
</dbReference>
<dbReference type="CDD" id="cd00429">
    <property type="entry name" value="RPE"/>
    <property type="match status" value="1"/>
</dbReference>
<dbReference type="GO" id="GO:0046872">
    <property type="term" value="F:metal ion binding"/>
    <property type="evidence" value="ECO:0007669"/>
    <property type="project" value="UniProtKB-UniRule"/>
</dbReference>
<evidence type="ECO:0000256" key="8">
    <source>
        <dbReference type="ARBA" id="ARBA00022723"/>
    </source>
</evidence>
<organism evidence="15 16">
    <name type="scientific">Peptoanaerobacter stomatis</name>
    <dbReference type="NCBI Taxonomy" id="796937"/>
    <lineage>
        <taxon>Bacteria</taxon>
        <taxon>Bacillati</taxon>
        <taxon>Bacillota</taxon>
        <taxon>Clostridia</taxon>
        <taxon>Peptostreptococcales</taxon>
        <taxon>Filifactoraceae</taxon>
        <taxon>Peptoanaerobacter</taxon>
    </lineage>
</organism>
<evidence type="ECO:0000256" key="4">
    <source>
        <dbReference type="ARBA" id="ARBA00001947"/>
    </source>
</evidence>
<comment type="cofactor">
    <cofactor evidence="3">
        <name>Co(2+)</name>
        <dbReference type="ChEBI" id="CHEBI:48828"/>
    </cofactor>
</comment>
<feature type="binding site" evidence="10">
    <location>
        <begin position="175"/>
        <end position="177"/>
    </location>
    <ligand>
        <name>substrate</name>
    </ligand>
</feature>
<feature type="binding site" evidence="10 13">
    <location>
        <position position="175"/>
    </location>
    <ligand>
        <name>a divalent metal cation</name>
        <dbReference type="ChEBI" id="CHEBI:60240"/>
    </ligand>
</feature>
<dbReference type="Proteomes" id="UP000006437">
    <property type="component" value="Unassembled WGS sequence"/>
</dbReference>
<evidence type="ECO:0000256" key="10">
    <source>
        <dbReference type="HAMAP-Rule" id="MF_02227"/>
    </source>
</evidence>
<sequence>MIKIAPSILSANFANIEKDIKIVENDTNCEYLHIDVMDGNFVPNISIGQPFIKSIRKITSMKFDVHLMVEKPERYIEDFKKCGADILTIHFESCVHLHRALEHIKSLGMKAGVTLNPSTPIEMLKPVLDLVDLVLVMSVNPGFGGQSFIENSIYKIEMLSKWKKEYGYDYIIEVDGGINEKTIKKAVDAGAELLVAGSAVFNEKGIKENVENLEKMCR</sequence>
<evidence type="ECO:0000313" key="16">
    <source>
        <dbReference type="Proteomes" id="UP000006437"/>
    </source>
</evidence>
<dbReference type="HAMAP" id="MF_02227">
    <property type="entry name" value="RPE"/>
    <property type="match status" value="1"/>
</dbReference>
<protein>
    <recommendedName>
        <fullName evidence="7 10">Ribulose-phosphate 3-epimerase</fullName>
        <ecNumber evidence="7 10">5.1.3.1</ecNumber>
    </recommendedName>
</protein>
<evidence type="ECO:0000256" key="11">
    <source>
        <dbReference type="PIRNR" id="PIRNR001461"/>
    </source>
</evidence>
<dbReference type="GO" id="GO:0019323">
    <property type="term" value="P:pentose catabolic process"/>
    <property type="evidence" value="ECO:0007669"/>
    <property type="project" value="UniProtKB-UniRule"/>
</dbReference>
<dbReference type="EMBL" id="AFZE01000057">
    <property type="protein sequence ID" value="EHL10617.1"/>
    <property type="molecule type" value="Genomic_DNA"/>
</dbReference>
<dbReference type="AlphaFoldDB" id="G9X375"/>
<comment type="pathway">
    <text evidence="10">Carbohydrate degradation.</text>
</comment>
<evidence type="ECO:0000256" key="7">
    <source>
        <dbReference type="ARBA" id="ARBA00013188"/>
    </source>
</evidence>
<comment type="function">
    <text evidence="10">Catalyzes the reversible epimerization of D-ribulose 5-phosphate to D-xylulose 5-phosphate.</text>
</comment>
<evidence type="ECO:0000313" key="15">
    <source>
        <dbReference type="EMBL" id="EHL10617.1"/>
    </source>
</evidence>
<dbReference type="RefSeq" id="WP_009525067.1">
    <property type="nucleotide sequence ID" value="NZ_JBQMYZ010000013.1"/>
</dbReference>
<dbReference type="GO" id="GO:0004750">
    <property type="term" value="F:D-ribulose-phosphate 3-epimerase activity"/>
    <property type="evidence" value="ECO:0007669"/>
    <property type="project" value="UniProtKB-UniRule"/>
</dbReference>
<dbReference type="SUPFAM" id="SSF51366">
    <property type="entry name" value="Ribulose-phoshate binding barrel"/>
    <property type="match status" value="1"/>
</dbReference>
<feature type="binding site" evidence="10 14">
    <location>
        <position position="7"/>
    </location>
    <ligand>
        <name>substrate</name>
    </ligand>
</feature>
<feature type="binding site" evidence="10 14">
    <location>
        <begin position="197"/>
        <end position="198"/>
    </location>
    <ligand>
        <name>substrate</name>
    </ligand>
</feature>
<accession>G9X375</accession>
<dbReference type="GO" id="GO:0006098">
    <property type="term" value="P:pentose-phosphate shunt"/>
    <property type="evidence" value="ECO:0007669"/>
    <property type="project" value="UniProtKB-UniRule"/>
</dbReference>
<name>G9X375_9FIRM</name>
<dbReference type="Pfam" id="PF00834">
    <property type="entry name" value="Ribul_P_3_epim"/>
    <property type="match status" value="1"/>
</dbReference>
<evidence type="ECO:0000256" key="6">
    <source>
        <dbReference type="ARBA" id="ARBA00009541"/>
    </source>
</evidence>
<dbReference type="InterPro" id="IPR026019">
    <property type="entry name" value="Ribul_P_3_epim"/>
</dbReference>
<evidence type="ECO:0000256" key="3">
    <source>
        <dbReference type="ARBA" id="ARBA00001941"/>
    </source>
</evidence>
<keyword evidence="13" id="KW-0464">Manganese</keyword>
<dbReference type="NCBIfam" id="TIGR01163">
    <property type="entry name" value="rpe"/>
    <property type="match status" value="1"/>
</dbReference>
<dbReference type="InterPro" id="IPR011060">
    <property type="entry name" value="RibuloseP-bd_barrel"/>
</dbReference>
<dbReference type="PROSITE" id="PS01086">
    <property type="entry name" value="RIBUL_P_3_EPIMER_2"/>
    <property type="match status" value="1"/>
</dbReference>
<comment type="caution">
    <text evidence="15">The sequence shown here is derived from an EMBL/GenBank/DDBJ whole genome shotgun (WGS) entry which is preliminary data.</text>
</comment>
<feature type="binding site" evidence="10 13">
    <location>
        <position position="35"/>
    </location>
    <ligand>
        <name>a divalent metal cation</name>
        <dbReference type="ChEBI" id="CHEBI:60240"/>
    </ligand>
</feature>
<feature type="binding site" evidence="14">
    <location>
        <position position="177"/>
    </location>
    <ligand>
        <name>substrate</name>
    </ligand>
</feature>
<evidence type="ECO:0000256" key="12">
    <source>
        <dbReference type="PIRSR" id="PIRSR001461-1"/>
    </source>
</evidence>
<feature type="active site" description="Proton acceptor" evidence="10 12">
    <location>
        <position position="35"/>
    </location>
</feature>
<comment type="catalytic activity">
    <reaction evidence="1 10 11">
        <text>D-ribulose 5-phosphate = D-xylulose 5-phosphate</text>
        <dbReference type="Rhea" id="RHEA:13677"/>
        <dbReference type="ChEBI" id="CHEBI:57737"/>
        <dbReference type="ChEBI" id="CHEBI:58121"/>
        <dbReference type="EC" id="5.1.3.1"/>
    </reaction>
</comment>
<keyword evidence="10 11" id="KW-0119">Carbohydrate metabolism</keyword>
<evidence type="ECO:0000256" key="14">
    <source>
        <dbReference type="PIRSR" id="PIRSR001461-3"/>
    </source>
</evidence>
<evidence type="ECO:0000256" key="13">
    <source>
        <dbReference type="PIRSR" id="PIRSR001461-2"/>
    </source>
</evidence>
<comment type="similarity">
    <text evidence="6 10 11">Belongs to the ribulose-phosphate 3-epimerase family.</text>
</comment>
<dbReference type="BioCyc" id="EBAC796937-HMP:GMGH-834-MONOMER"/>
<dbReference type="EC" id="5.1.3.1" evidence="7 10"/>
<dbReference type="InterPro" id="IPR000056">
    <property type="entry name" value="Ribul_P_3_epim-like"/>
</dbReference>
<feature type="binding site" evidence="10 13">
    <location>
        <position position="33"/>
    </location>
    <ligand>
        <name>a divalent metal cation</name>
        <dbReference type="ChEBI" id="CHEBI:60240"/>
    </ligand>
</feature>
<dbReference type="PATRIC" id="fig|796937.3.peg.2069"/>
<dbReference type="PANTHER" id="PTHR11749">
    <property type="entry name" value="RIBULOSE-5-PHOSPHATE-3-EPIMERASE"/>
    <property type="match status" value="1"/>
</dbReference>
<dbReference type="InterPro" id="IPR013785">
    <property type="entry name" value="Aldolase_TIM"/>
</dbReference>
<reference evidence="15 16" key="1">
    <citation type="submission" date="2011-08" db="EMBL/GenBank/DDBJ databases">
        <title>The Genome Sequence of Eubacteriaceae bacterium ACC19a.</title>
        <authorList>
            <consortium name="The Broad Institute Genome Sequencing Platform"/>
            <person name="Earl A."/>
            <person name="Ward D."/>
            <person name="Feldgarden M."/>
            <person name="Gevers D."/>
            <person name="Sizova M."/>
            <person name="Hazen A."/>
            <person name="Epstein S."/>
            <person name="Young S.K."/>
            <person name="Zeng Q."/>
            <person name="Gargeya S."/>
            <person name="Fitzgerald M."/>
            <person name="Haas B."/>
            <person name="Abouelleil A."/>
            <person name="Alvarado L."/>
            <person name="Arachchi H.M."/>
            <person name="Berlin A."/>
            <person name="Brown A."/>
            <person name="Chapman S.B."/>
            <person name="Chen Z."/>
            <person name="Dunbar C."/>
            <person name="Freedman E."/>
            <person name="Gearin G."/>
            <person name="Gellesch M."/>
            <person name="Goldberg J."/>
            <person name="Griggs A."/>
            <person name="Gujja S."/>
            <person name="Heiman D."/>
            <person name="Howarth C."/>
            <person name="Larson L."/>
            <person name="Lui A."/>
            <person name="MacDonald P.J.P."/>
            <person name="Montmayeur A."/>
            <person name="Murphy C."/>
            <person name="Neiman D."/>
            <person name="Pearson M."/>
            <person name="Priest M."/>
            <person name="Roberts A."/>
            <person name="Saif S."/>
            <person name="Shea T."/>
            <person name="Shenoy N."/>
            <person name="Sisk P."/>
            <person name="Stolte C."/>
            <person name="Sykes S."/>
            <person name="Wortman J."/>
            <person name="Nusbaum C."/>
            <person name="Birren B."/>
        </authorList>
    </citation>
    <scope>NUCLEOTIDE SEQUENCE [LARGE SCALE GENOMIC DNA]</scope>
    <source>
        <strain evidence="15 16">ACC19a</strain>
    </source>
</reference>
<feature type="binding site" evidence="10 14">
    <location>
        <position position="66"/>
    </location>
    <ligand>
        <name>substrate</name>
    </ligand>
</feature>
<dbReference type="Gene3D" id="3.20.20.70">
    <property type="entry name" value="Aldolase class I"/>
    <property type="match status" value="1"/>
</dbReference>
<keyword evidence="13" id="KW-0170">Cobalt</keyword>
<dbReference type="FunFam" id="3.20.20.70:FF:000004">
    <property type="entry name" value="Ribulose-phosphate 3-epimerase"/>
    <property type="match status" value="1"/>
</dbReference>
<keyword evidence="13" id="KW-0862">Zinc</keyword>
<proteinExistence type="inferred from homology"/>
<evidence type="ECO:0000256" key="2">
    <source>
        <dbReference type="ARBA" id="ARBA00001936"/>
    </source>
</evidence>
<feature type="binding site" evidence="10 13">
    <location>
        <position position="66"/>
    </location>
    <ligand>
        <name>a divalent metal cation</name>
        <dbReference type="ChEBI" id="CHEBI:60240"/>
    </ligand>
</feature>
<evidence type="ECO:0000256" key="1">
    <source>
        <dbReference type="ARBA" id="ARBA00001782"/>
    </source>
</evidence>
<evidence type="ECO:0000256" key="9">
    <source>
        <dbReference type="ARBA" id="ARBA00023235"/>
    </source>
</evidence>
<comment type="cofactor">
    <cofactor evidence="2">
        <name>Mn(2+)</name>
        <dbReference type="ChEBI" id="CHEBI:29035"/>
    </cofactor>
</comment>
<dbReference type="GO" id="GO:0005737">
    <property type="term" value="C:cytoplasm"/>
    <property type="evidence" value="ECO:0007669"/>
    <property type="project" value="UniProtKB-ARBA"/>
</dbReference>
<keyword evidence="8 10" id="KW-0479">Metal-binding</keyword>
<evidence type="ECO:0000256" key="5">
    <source>
        <dbReference type="ARBA" id="ARBA00001954"/>
    </source>
</evidence>
<comment type="cofactor">
    <cofactor evidence="4">
        <name>Zn(2+)</name>
        <dbReference type="ChEBI" id="CHEBI:29105"/>
    </cofactor>
</comment>
<gene>
    <name evidence="10" type="primary">rpe</name>
    <name evidence="15" type="ORF">HMPREF9629_00832</name>
</gene>
<keyword evidence="9 10" id="KW-0413">Isomerase</keyword>
<feature type="active site" description="Proton donor" evidence="10 12">
    <location>
        <position position="175"/>
    </location>
</feature>
<comment type="cofactor">
    <cofactor evidence="10 13">
        <name>a divalent metal cation</name>
        <dbReference type="ChEBI" id="CHEBI:60240"/>
    </cofactor>
    <text evidence="10 13">Binds 1 divalent metal cation per subunit.</text>
</comment>
<feature type="binding site" evidence="10 14">
    <location>
        <begin position="142"/>
        <end position="145"/>
    </location>
    <ligand>
        <name>substrate</name>
    </ligand>
</feature>